<keyword evidence="2" id="KW-1185">Reference proteome</keyword>
<protein>
    <submittedName>
        <fullName evidence="1">Uncharacterized protein</fullName>
    </submittedName>
</protein>
<dbReference type="Proteomes" id="UP000640489">
    <property type="component" value="Unassembled WGS sequence"/>
</dbReference>
<dbReference type="EMBL" id="JADKPN010000001">
    <property type="protein sequence ID" value="MBF4761936.1"/>
    <property type="molecule type" value="Genomic_DNA"/>
</dbReference>
<evidence type="ECO:0000313" key="2">
    <source>
        <dbReference type="Proteomes" id="UP000640489"/>
    </source>
</evidence>
<gene>
    <name evidence="1" type="ORF">ISU07_02245</name>
</gene>
<name>A0A930YBC4_9ACTN</name>
<dbReference type="AlphaFoldDB" id="A0A930YBC4"/>
<reference evidence="1" key="1">
    <citation type="submission" date="2020-11" db="EMBL/GenBank/DDBJ databases">
        <title>Nocardioides sp. nov., isolated from Soil of Cynanchum wilfordii Hemsley rhizosphere.</title>
        <authorList>
            <person name="Lee J.-S."/>
            <person name="Suh M.K."/>
            <person name="Kim J.-S."/>
        </authorList>
    </citation>
    <scope>NUCLEOTIDE SEQUENCE</scope>
    <source>
        <strain evidence="1">KCTC 19275</strain>
    </source>
</reference>
<organism evidence="1 2">
    <name type="scientific">Nocardioides islandensis</name>
    <dbReference type="NCBI Taxonomy" id="433663"/>
    <lineage>
        <taxon>Bacteria</taxon>
        <taxon>Bacillati</taxon>
        <taxon>Actinomycetota</taxon>
        <taxon>Actinomycetes</taxon>
        <taxon>Propionibacteriales</taxon>
        <taxon>Nocardioidaceae</taxon>
        <taxon>Nocardioides</taxon>
    </lineage>
</organism>
<evidence type="ECO:0000313" key="1">
    <source>
        <dbReference type="EMBL" id="MBF4761936.1"/>
    </source>
</evidence>
<accession>A0A930YBC4</accession>
<dbReference type="RefSeq" id="WP_194705113.1">
    <property type="nucleotide sequence ID" value="NZ_JADKPN010000001.1"/>
</dbReference>
<comment type="caution">
    <text evidence="1">The sequence shown here is derived from an EMBL/GenBank/DDBJ whole genome shotgun (WGS) entry which is preliminary data.</text>
</comment>
<proteinExistence type="predicted"/>
<sequence>MTTADDLDRRIQQLKDARLKQEVRRGKGLLELLDKRPELREVIPLADMTGEGLLWSA</sequence>